<keyword evidence="2" id="KW-1185">Reference proteome</keyword>
<dbReference type="Proteomes" id="UP001150531">
    <property type="component" value="Unassembled WGS sequence"/>
</dbReference>
<evidence type="ECO:0000313" key="2">
    <source>
        <dbReference type="Proteomes" id="UP001150531"/>
    </source>
</evidence>
<protein>
    <submittedName>
        <fullName evidence="1">Uncharacterized protein</fullName>
    </submittedName>
</protein>
<name>A0ABT5PV51_9PSED</name>
<dbReference type="EMBL" id="JAMDGS010000016">
    <property type="protein sequence ID" value="MDD1127780.1"/>
    <property type="molecule type" value="Genomic_DNA"/>
</dbReference>
<accession>A0ABT5PV51</accession>
<reference evidence="1" key="1">
    <citation type="submission" date="2022-05" db="EMBL/GenBank/DDBJ databases">
        <title>Novel Pseudomonas spp. Isolated from a Rainbow Trout Aquaculture Facility.</title>
        <authorList>
            <person name="Testerman T."/>
            <person name="Graf J."/>
        </authorList>
    </citation>
    <scope>NUCLEOTIDE SEQUENCE</scope>
    <source>
        <strain evidence="1">ID386</strain>
    </source>
</reference>
<sequence>MNNLPSVLVIEGELLTDVTVTAKQMATLNNARATFGELRSILLAHIVPSLEGGWSNPLATEIESRLESITFATGNFFWKSRHAGAAHDAINVEGVQ</sequence>
<gene>
    <name evidence="1" type="ORF">M5G18_24535</name>
</gene>
<organism evidence="1 2">
    <name type="scientific">Pseudomonas aphyarum</name>
    <dbReference type="NCBI Taxonomy" id="2942629"/>
    <lineage>
        <taxon>Bacteria</taxon>
        <taxon>Pseudomonadati</taxon>
        <taxon>Pseudomonadota</taxon>
        <taxon>Gammaproteobacteria</taxon>
        <taxon>Pseudomonadales</taxon>
        <taxon>Pseudomonadaceae</taxon>
        <taxon>Pseudomonas</taxon>
    </lineage>
</organism>
<comment type="caution">
    <text evidence="1">The sequence shown here is derived from an EMBL/GenBank/DDBJ whole genome shotgun (WGS) entry which is preliminary data.</text>
</comment>
<evidence type="ECO:0000313" key="1">
    <source>
        <dbReference type="EMBL" id="MDD1127780.1"/>
    </source>
</evidence>
<proteinExistence type="predicted"/>
<dbReference type="RefSeq" id="WP_273898265.1">
    <property type="nucleotide sequence ID" value="NZ_JAMDGS010000016.1"/>
</dbReference>